<dbReference type="EMBL" id="BARU01017294">
    <property type="protein sequence ID" value="GAH58672.1"/>
    <property type="molecule type" value="Genomic_DNA"/>
</dbReference>
<dbReference type="Pfam" id="PF04143">
    <property type="entry name" value="Sulf_transp"/>
    <property type="match status" value="1"/>
</dbReference>
<proteinExistence type="predicted"/>
<gene>
    <name evidence="9" type="ORF">S03H2_28699</name>
</gene>
<feature type="non-terminal residue" evidence="9">
    <location>
        <position position="210"/>
    </location>
</feature>
<dbReference type="PANTHER" id="PTHR30574:SF1">
    <property type="entry name" value="SULPHUR TRANSPORT DOMAIN-CONTAINING PROTEIN"/>
    <property type="match status" value="1"/>
</dbReference>
<dbReference type="PANTHER" id="PTHR30574">
    <property type="entry name" value="INNER MEMBRANE PROTEIN YEDE"/>
    <property type="match status" value="1"/>
</dbReference>
<comment type="subcellular location">
    <subcellularLocation>
        <location evidence="1">Cell inner membrane</location>
        <topology evidence="1">Multi-pass membrane protein</topology>
    </subcellularLocation>
</comment>
<feature type="transmembrane region" description="Helical" evidence="8">
    <location>
        <begin position="128"/>
        <end position="151"/>
    </location>
</feature>
<keyword evidence="2" id="KW-0813">Transport</keyword>
<dbReference type="InterPro" id="IPR007272">
    <property type="entry name" value="Sulf_transp_TsuA/YedE"/>
</dbReference>
<feature type="transmembrane region" description="Helical" evidence="8">
    <location>
        <begin position="82"/>
        <end position="102"/>
    </location>
</feature>
<evidence type="ECO:0000256" key="6">
    <source>
        <dbReference type="ARBA" id="ARBA00022989"/>
    </source>
</evidence>
<keyword evidence="7 8" id="KW-0472">Membrane</keyword>
<sequence>MNSAFRDIILLKEFKLAKAVAVSLAVLAVGFAIFAFAGIINLAPAAFKPWAAIVGGLVFGIGMVFAGGCASGTTYRVGEGMMGSFVAAIGLTVGALMTKFGVLSDLSEGLKLVTVGSNLTLFGEFNAVITPIFMLILGLVGIALMFFFWAWPALKKRGDKPLLKFDNFVEVSFKKGYPWWVTGILIGLILTAGYVASGGIVGITGGWINI</sequence>
<evidence type="ECO:0000256" key="7">
    <source>
        <dbReference type="ARBA" id="ARBA00023136"/>
    </source>
</evidence>
<evidence type="ECO:0000256" key="5">
    <source>
        <dbReference type="ARBA" id="ARBA00022692"/>
    </source>
</evidence>
<keyword evidence="3" id="KW-1003">Cell membrane</keyword>
<evidence type="ECO:0000256" key="8">
    <source>
        <dbReference type="SAM" id="Phobius"/>
    </source>
</evidence>
<keyword evidence="6 8" id="KW-1133">Transmembrane helix</keyword>
<feature type="transmembrane region" description="Helical" evidence="8">
    <location>
        <begin position="179"/>
        <end position="208"/>
    </location>
</feature>
<evidence type="ECO:0000256" key="2">
    <source>
        <dbReference type="ARBA" id="ARBA00022448"/>
    </source>
</evidence>
<keyword evidence="5 8" id="KW-0812">Transmembrane</keyword>
<organism evidence="9">
    <name type="scientific">marine sediment metagenome</name>
    <dbReference type="NCBI Taxonomy" id="412755"/>
    <lineage>
        <taxon>unclassified sequences</taxon>
        <taxon>metagenomes</taxon>
        <taxon>ecological metagenomes</taxon>
    </lineage>
</organism>
<accession>X1GNA7</accession>
<feature type="transmembrane region" description="Helical" evidence="8">
    <location>
        <begin position="20"/>
        <end position="43"/>
    </location>
</feature>
<evidence type="ECO:0000256" key="1">
    <source>
        <dbReference type="ARBA" id="ARBA00004429"/>
    </source>
</evidence>
<dbReference type="AlphaFoldDB" id="X1GNA7"/>
<evidence type="ECO:0000313" key="9">
    <source>
        <dbReference type="EMBL" id="GAH58672.1"/>
    </source>
</evidence>
<comment type="caution">
    <text evidence="9">The sequence shown here is derived from an EMBL/GenBank/DDBJ whole genome shotgun (WGS) entry which is preliminary data.</text>
</comment>
<reference evidence="9" key="1">
    <citation type="journal article" date="2014" name="Front. Microbiol.">
        <title>High frequency of phylogenetically diverse reductive dehalogenase-homologous genes in deep subseafloor sedimentary metagenomes.</title>
        <authorList>
            <person name="Kawai M."/>
            <person name="Futagami T."/>
            <person name="Toyoda A."/>
            <person name="Takaki Y."/>
            <person name="Nishi S."/>
            <person name="Hori S."/>
            <person name="Arai W."/>
            <person name="Tsubouchi T."/>
            <person name="Morono Y."/>
            <person name="Uchiyama I."/>
            <person name="Ito T."/>
            <person name="Fujiyama A."/>
            <person name="Inagaki F."/>
            <person name="Takami H."/>
        </authorList>
    </citation>
    <scope>NUCLEOTIDE SEQUENCE</scope>
    <source>
        <strain evidence="9">Expedition CK06-06</strain>
    </source>
</reference>
<evidence type="ECO:0000256" key="3">
    <source>
        <dbReference type="ARBA" id="ARBA00022475"/>
    </source>
</evidence>
<evidence type="ECO:0000256" key="4">
    <source>
        <dbReference type="ARBA" id="ARBA00022519"/>
    </source>
</evidence>
<feature type="transmembrane region" description="Helical" evidence="8">
    <location>
        <begin position="49"/>
        <end position="70"/>
    </location>
</feature>
<protein>
    <submittedName>
        <fullName evidence="9">Uncharacterized protein</fullName>
    </submittedName>
</protein>
<keyword evidence="4" id="KW-0997">Cell inner membrane</keyword>
<dbReference type="GO" id="GO:0005886">
    <property type="term" value="C:plasma membrane"/>
    <property type="evidence" value="ECO:0007669"/>
    <property type="project" value="UniProtKB-SubCell"/>
</dbReference>
<name>X1GNA7_9ZZZZ</name>